<gene>
    <name evidence="1" type="ORF">BG60_21790</name>
</gene>
<evidence type="ECO:0000313" key="1">
    <source>
        <dbReference type="EMBL" id="KDR26790.1"/>
    </source>
</evidence>
<comment type="caution">
    <text evidence="1">The sequence shown here is derived from an EMBL/GenBank/DDBJ whole genome shotgun (WGS) entry which is preliminary data.</text>
</comment>
<dbReference type="AlphaFoldDB" id="A0A656QFZ6"/>
<reference evidence="1 2" key="1">
    <citation type="submission" date="2014-03" db="EMBL/GenBank/DDBJ databases">
        <title>Draft Genome Sequences of Four Burkholderia Strains.</title>
        <authorList>
            <person name="Liu X.Y."/>
            <person name="Li C.X."/>
            <person name="Xu J.H."/>
        </authorList>
    </citation>
    <scope>NUCLEOTIDE SEQUENCE [LARGE SCALE GENOMIC DNA]</scope>
    <source>
        <strain evidence="1 2">OP-1</strain>
    </source>
</reference>
<proteinExistence type="predicted"/>
<accession>A0A656QFZ6</accession>
<dbReference type="EMBL" id="JFHD01000031">
    <property type="protein sequence ID" value="KDR26790.1"/>
    <property type="molecule type" value="Genomic_DNA"/>
</dbReference>
<protein>
    <submittedName>
        <fullName evidence="1">Uncharacterized protein</fullName>
    </submittedName>
</protein>
<sequence length="96" mass="10419">MCGSERVAGDPAAGATQAACNRSRATAPYLTARALGRDEFDQNLEALRIGDIWNGRPNLIVDLDTPLFDAERTKIANDGFNALFCDRRSVSSPFSK</sequence>
<dbReference type="Proteomes" id="UP000027451">
    <property type="component" value="Unassembled WGS sequence"/>
</dbReference>
<name>A0A656QFZ6_9BURK</name>
<keyword evidence="2" id="KW-1185">Reference proteome</keyword>
<organism evidence="1 2">
    <name type="scientific">Caballeronia zhejiangensis</name>
    <dbReference type="NCBI Taxonomy" id="871203"/>
    <lineage>
        <taxon>Bacteria</taxon>
        <taxon>Pseudomonadati</taxon>
        <taxon>Pseudomonadota</taxon>
        <taxon>Betaproteobacteria</taxon>
        <taxon>Burkholderiales</taxon>
        <taxon>Burkholderiaceae</taxon>
        <taxon>Caballeronia</taxon>
    </lineage>
</organism>
<evidence type="ECO:0000313" key="2">
    <source>
        <dbReference type="Proteomes" id="UP000027451"/>
    </source>
</evidence>